<name>A0A072P0B1_9EURO</name>
<dbReference type="VEuPathDB" id="FungiDB:A1O9_11120"/>
<dbReference type="Proteomes" id="UP000027920">
    <property type="component" value="Unassembled WGS sequence"/>
</dbReference>
<organism evidence="1 2">
    <name type="scientific">Exophiala aquamarina CBS 119918</name>
    <dbReference type="NCBI Taxonomy" id="1182545"/>
    <lineage>
        <taxon>Eukaryota</taxon>
        <taxon>Fungi</taxon>
        <taxon>Dikarya</taxon>
        <taxon>Ascomycota</taxon>
        <taxon>Pezizomycotina</taxon>
        <taxon>Eurotiomycetes</taxon>
        <taxon>Chaetothyriomycetidae</taxon>
        <taxon>Chaetothyriales</taxon>
        <taxon>Herpotrichiellaceae</taxon>
        <taxon>Exophiala</taxon>
    </lineage>
</organism>
<accession>A0A072P0B1</accession>
<dbReference type="GeneID" id="25286020"/>
<sequence length="71" mass="8400">IFHTLTSYPMMMLRTNTLPPFIHPHLISSNTKKIYLEPLSNCMSLIHMIRSRVQGSRKLFSRNVRLECERL</sequence>
<gene>
    <name evidence="1" type="ORF">A1O9_11120</name>
</gene>
<dbReference type="EMBL" id="AMGV01000016">
    <property type="protein sequence ID" value="KEF52703.1"/>
    <property type="molecule type" value="Genomic_DNA"/>
</dbReference>
<evidence type="ECO:0000313" key="1">
    <source>
        <dbReference type="EMBL" id="KEF52703.1"/>
    </source>
</evidence>
<feature type="non-terminal residue" evidence="1">
    <location>
        <position position="1"/>
    </location>
</feature>
<reference evidence="1 2" key="1">
    <citation type="submission" date="2013-03" db="EMBL/GenBank/DDBJ databases">
        <title>The Genome Sequence of Exophiala aquamarina CBS 119918.</title>
        <authorList>
            <consortium name="The Broad Institute Genomics Platform"/>
            <person name="Cuomo C."/>
            <person name="de Hoog S."/>
            <person name="Gorbushina A."/>
            <person name="Walker B."/>
            <person name="Young S.K."/>
            <person name="Zeng Q."/>
            <person name="Gargeya S."/>
            <person name="Fitzgerald M."/>
            <person name="Haas B."/>
            <person name="Abouelleil A."/>
            <person name="Allen A.W."/>
            <person name="Alvarado L."/>
            <person name="Arachchi H.M."/>
            <person name="Berlin A.M."/>
            <person name="Chapman S.B."/>
            <person name="Gainer-Dewar J."/>
            <person name="Goldberg J."/>
            <person name="Griggs A."/>
            <person name="Gujja S."/>
            <person name="Hansen M."/>
            <person name="Howarth C."/>
            <person name="Imamovic A."/>
            <person name="Ireland A."/>
            <person name="Larimer J."/>
            <person name="McCowan C."/>
            <person name="Murphy C."/>
            <person name="Pearson M."/>
            <person name="Poon T.W."/>
            <person name="Priest M."/>
            <person name="Roberts A."/>
            <person name="Saif S."/>
            <person name="Shea T."/>
            <person name="Sisk P."/>
            <person name="Sykes S."/>
            <person name="Wortman J."/>
            <person name="Nusbaum C."/>
            <person name="Birren B."/>
        </authorList>
    </citation>
    <scope>NUCLEOTIDE SEQUENCE [LARGE SCALE GENOMIC DNA]</scope>
    <source>
        <strain evidence="1 2">CBS 119918</strain>
    </source>
</reference>
<keyword evidence="2" id="KW-1185">Reference proteome</keyword>
<dbReference type="AlphaFoldDB" id="A0A072P0B1"/>
<feature type="non-terminal residue" evidence="1">
    <location>
        <position position="71"/>
    </location>
</feature>
<comment type="caution">
    <text evidence="1">The sequence shown here is derived from an EMBL/GenBank/DDBJ whole genome shotgun (WGS) entry which is preliminary data.</text>
</comment>
<dbReference type="OrthoDB" id="4117996at2759"/>
<proteinExistence type="predicted"/>
<protein>
    <submittedName>
        <fullName evidence="1">Uncharacterized protein</fullName>
    </submittedName>
</protein>
<dbReference type="STRING" id="1182545.A0A072P0B1"/>
<evidence type="ECO:0000313" key="2">
    <source>
        <dbReference type="Proteomes" id="UP000027920"/>
    </source>
</evidence>
<dbReference type="HOGENOM" id="CLU_2746897_0_0_1"/>
<dbReference type="RefSeq" id="XP_013255293.1">
    <property type="nucleotide sequence ID" value="XM_013399839.1"/>
</dbReference>